<accession>W2GT88</accession>
<protein>
    <submittedName>
        <fullName evidence="2">Uncharacterized protein</fullName>
    </submittedName>
</protein>
<reference evidence="2" key="1">
    <citation type="submission" date="2013-11" db="EMBL/GenBank/DDBJ databases">
        <title>The Genome Sequence of Phytophthora parasitica CJ02B3.</title>
        <authorList>
            <consortium name="The Broad Institute Genomics Platform"/>
            <person name="Russ C."/>
            <person name="Tyler B."/>
            <person name="Panabieres F."/>
            <person name="Shan W."/>
            <person name="Tripathy S."/>
            <person name="Grunwald N."/>
            <person name="Machado M."/>
            <person name="Johnson C.S."/>
            <person name="Arredondo F."/>
            <person name="Hong C."/>
            <person name="Coffey M."/>
            <person name="Young S.K."/>
            <person name="Zeng Q."/>
            <person name="Gargeya S."/>
            <person name="Fitzgerald M."/>
            <person name="Abouelleil A."/>
            <person name="Alvarado L."/>
            <person name="Chapman S.B."/>
            <person name="Gainer-Dewar J."/>
            <person name="Goldberg J."/>
            <person name="Griggs A."/>
            <person name="Gujja S."/>
            <person name="Hansen M."/>
            <person name="Howarth C."/>
            <person name="Imamovic A."/>
            <person name="Ireland A."/>
            <person name="Larimer J."/>
            <person name="McCowan C."/>
            <person name="Murphy C."/>
            <person name="Pearson M."/>
            <person name="Poon T.W."/>
            <person name="Priest M."/>
            <person name="Roberts A."/>
            <person name="Saif S."/>
            <person name="Shea T."/>
            <person name="Sykes S."/>
            <person name="Wortman J."/>
            <person name="Nusbaum C."/>
            <person name="Birren B."/>
        </authorList>
    </citation>
    <scope>NUCLEOTIDE SEQUENCE [LARGE SCALE GENOMIC DNA]</scope>
    <source>
        <strain evidence="2">CJ02B3</strain>
    </source>
</reference>
<organism evidence="2">
    <name type="scientific">Phytophthora nicotianae</name>
    <name type="common">Potato buckeye rot agent</name>
    <name type="synonym">Phytophthora parasitica</name>
    <dbReference type="NCBI Taxonomy" id="4792"/>
    <lineage>
        <taxon>Eukaryota</taxon>
        <taxon>Sar</taxon>
        <taxon>Stramenopiles</taxon>
        <taxon>Oomycota</taxon>
        <taxon>Peronosporomycetes</taxon>
        <taxon>Peronosporales</taxon>
        <taxon>Peronosporaceae</taxon>
        <taxon>Phytophthora</taxon>
    </lineage>
</organism>
<sequence>MKFKLSARARTRQGQMTPEEAEDANAKFCGEVRAAIVEHAITNVYNAGQTD</sequence>
<feature type="region of interest" description="Disordered" evidence="1">
    <location>
        <begin position="1"/>
        <end position="23"/>
    </location>
</feature>
<gene>
    <name evidence="2" type="ORF">L915_09120</name>
</gene>
<feature type="compositionally biased region" description="Basic residues" evidence="1">
    <location>
        <begin position="1"/>
        <end position="11"/>
    </location>
</feature>
<evidence type="ECO:0000256" key="1">
    <source>
        <dbReference type="SAM" id="MobiDB-lite"/>
    </source>
</evidence>
<evidence type="ECO:0000313" key="2">
    <source>
        <dbReference type="EMBL" id="ETK86228.1"/>
    </source>
</evidence>
<dbReference type="Proteomes" id="UP000053236">
    <property type="component" value="Unassembled WGS sequence"/>
</dbReference>
<proteinExistence type="predicted"/>
<dbReference type="AlphaFoldDB" id="W2GT88"/>
<name>W2GT88_PHYNI</name>
<dbReference type="EMBL" id="KI686420">
    <property type="protein sequence ID" value="ETK86228.1"/>
    <property type="molecule type" value="Genomic_DNA"/>
</dbReference>